<protein>
    <submittedName>
        <fullName evidence="2">Uncharacterized protein</fullName>
    </submittedName>
</protein>
<evidence type="ECO:0000256" key="1">
    <source>
        <dbReference type="SAM" id="MobiDB-lite"/>
    </source>
</evidence>
<dbReference type="EMBL" id="BAAARV010000003">
    <property type="protein sequence ID" value="GAA2326524.1"/>
    <property type="molecule type" value="Genomic_DNA"/>
</dbReference>
<gene>
    <name evidence="2" type="ORF">GCM10010170_001360</name>
</gene>
<sequence>MLGGAAPAHRPQAPHGSGDDPDRRAAYELLVAAAGELADAPAQHYTGTVPGRDGRAVRLDARIGRDGTALSTVDFEDRGHGDLLDLGDDGTYARGDDAFWDTAGPAGAAAAYGTAWVRVDFDALGFDARALIPPVLAADLLPPAAEDEGLPAPGDLPHLGDPATVGGAEARAVRTGATTVWIATGGPPRIVRVETAGSGPAPSGPAYVPARAPSGAATALDVAPLAGGGLAGFRDALRARAGELGGAIDAQVSPAIEGQIKVGPCAPSSCQAEVTVSGRLTARSAYLRPSAPVHAQVTIAMTVENRPIKTCTPVVTMPAGGTATAQCTATYTVKTTQDSYLVEAKASASARALLPADVQRIVDRLATALPEPEPPAVAPPPCEEPAGAADGPGDWHPSGRPVARPAALYQEQVTGVRHGRQYRLGRHDFDGLSVEDGGLVLLEAKGEGYAWPLWGVRVGSDGRLVYADDQDSSAAAGRWAERARRTLGGIERQLRAEVEQVRGVPGARLRVVAAEQTVLDELREYSRGVMSAEDFARIEWRHEARDPGFPGCP</sequence>
<reference evidence="2 3" key="1">
    <citation type="journal article" date="2019" name="Int. J. Syst. Evol. Microbiol.">
        <title>The Global Catalogue of Microorganisms (GCM) 10K type strain sequencing project: providing services to taxonomists for standard genome sequencing and annotation.</title>
        <authorList>
            <consortium name="The Broad Institute Genomics Platform"/>
            <consortium name="The Broad Institute Genome Sequencing Center for Infectious Disease"/>
            <person name="Wu L."/>
            <person name="Ma J."/>
        </authorList>
    </citation>
    <scope>NUCLEOTIDE SEQUENCE [LARGE SCALE GENOMIC DNA]</scope>
    <source>
        <strain evidence="2 3">JCM 3272</strain>
    </source>
</reference>
<dbReference type="Proteomes" id="UP001501444">
    <property type="component" value="Unassembled WGS sequence"/>
</dbReference>
<feature type="compositionally biased region" description="Pro residues" evidence="1">
    <location>
        <begin position="371"/>
        <end position="383"/>
    </location>
</feature>
<evidence type="ECO:0000313" key="3">
    <source>
        <dbReference type="Proteomes" id="UP001501444"/>
    </source>
</evidence>
<evidence type="ECO:0000313" key="2">
    <source>
        <dbReference type="EMBL" id="GAA2326524.1"/>
    </source>
</evidence>
<organism evidence="2 3">
    <name type="scientific">Dactylosporangium salmoneum</name>
    <dbReference type="NCBI Taxonomy" id="53361"/>
    <lineage>
        <taxon>Bacteria</taxon>
        <taxon>Bacillati</taxon>
        <taxon>Actinomycetota</taxon>
        <taxon>Actinomycetes</taxon>
        <taxon>Micromonosporales</taxon>
        <taxon>Micromonosporaceae</taxon>
        <taxon>Dactylosporangium</taxon>
    </lineage>
</organism>
<comment type="caution">
    <text evidence="2">The sequence shown here is derived from an EMBL/GenBank/DDBJ whole genome shotgun (WGS) entry which is preliminary data.</text>
</comment>
<feature type="region of interest" description="Disordered" evidence="1">
    <location>
        <begin position="1"/>
        <end position="22"/>
    </location>
</feature>
<accession>A0ABN3FBG6</accession>
<keyword evidence="3" id="KW-1185">Reference proteome</keyword>
<proteinExistence type="predicted"/>
<name>A0ABN3FBG6_9ACTN</name>
<feature type="region of interest" description="Disordered" evidence="1">
    <location>
        <begin position="369"/>
        <end position="402"/>
    </location>
</feature>